<name>A0ABN0YLX0_9ACTN</name>
<evidence type="ECO:0000313" key="2">
    <source>
        <dbReference type="EMBL" id="GAA0399874.1"/>
    </source>
</evidence>
<evidence type="ECO:0008006" key="4">
    <source>
        <dbReference type="Google" id="ProtNLM"/>
    </source>
</evidence>
<dbReference type="Proteomes" id="UP001500879">
    <property type="component" value="Unassembled WGS sequence"/>
</dbReference>
<protein>
    <recommendedName>
        <fullName evidence="4">Molecular chaperone DnaJ</fullName>
    </recommendedName>
</protein>
<dbReference type="EMBL" id="BAAABX010000023">
    <property type="protein sequence ID" value="GAA0399874.1"/>
    <property type="molecule type" value="Genomic_DNA"/>
</dbReference>
<feature type="compositionally biased region" description="Polar residues" evidence="1">
    <location>
        <begin position="56"/>
        <end position="67"/>
    </location>
</feature>
<dbReference type="SUPFAM" id="SSF57938">
    <property type="entry name" value="DnaJ/Hsp40 cysteine-rich domain"/>
    <property type="match status" value="1"/>
</dbReference>
<evidence type="ECO:0000313" key="3">
    <source>
        <dbReference type="Proteomes" id="UP001500879"/>
    </source>
</evidence>
<organism evidence="2 3">
    <name type="scientific">Streptomyces luteireticuli</name>
    <dbReference type="NCBI Taxonomy" id="173858"/>
    <lineage>
        <taxon>Bacteria</taxon>
        <taxon>Bacillati</taxon>
        <taxon>Actinomycetota</taxon>
        <taxon>Actinomycetes</taxon>
        <taxon>Kitasatosporales</taxon>
        <taxon>Streptomycetaceae</taxon>
        <taxon>Streptomyces</taxon>
    </lineage>
</organism>
<sequence length="67" mass="7490">MCNKCNGVGYTNEYLQNGTKLVHACPSCDGTGRAGAPDSRREEPRRMPRWMRREGNSASLTSSQDER</sequence>
<keyword evidence="3" id="KW-1185">Reference proteome</keyword>
<feature type="region of interest" description="Disordered" evidence="1">
    <location>
        <begin position="29"/>
        <end position="67"/>
    </location>
</feature>
<feature type="compositionally biased region" description="Basic and acidic residues" evidence="1">
    <location>
        <begin position="38"/>
        <end position="55"/>
    </location>
</feature>
<accession>A0ABN0YLX0</accession>
<gene>
    <name evidence="2" type="ORF">GCM10010357_21070</name>
</gene>
<comment type="caution">
    <text evidence="2">The sequence shown here is derived from an EMBL/GenBank/DDBJ whole genome shotgun (WGS) entry which is preliminary data.</text>
</comment>
<dbReference type="InterPro" id="IPR036410">
    <property type="entry name" value="HSP_DnaJ_Cys-rich_dom_sf"/>
</dbReference>
<reference evidence="2 3" key="1">
    <citation type="journal article" date="2019" name="Int. J. Syst. Evol. Microbiol.">
        <title>The Global Catalogue of Microorganisms (GCM) 10K type strain sequencing project: providing services to taxonomists for standard genome sequencing and annotation.</title>
        <authorList>
            <consortium name="The Broad Institute Genomics Platform"/>
            <consortium name="The Broad Institute Genome Sequencing Center for Infectious Disease"/>
            <person name="Wu L."/>
            <person name="Ma J."/>
        </authorList>
    </citation>
    <scope>NUCLEOTIDE SEQUENCE [LARGE SCALE GENOMIC DNA]</scope>
    <source>
        <strain evidence="2 3">JCM 4788</strain>
    </source>
</reference>
<proteinExistence type="predicted"/>
<evidence type="ECO:0000256" key="1">
    <source>
        <dbReference type="SAM" id="MobiDB-lite"/>
    </source>
</evidence>